<keyword evidence="12" id="KW-1185">Reference proteome</keyword>
<dbReference type="InterPro" id="IPR033558">
    <property type="entry name" value="IFT25"/>
</dbReference>
<dbReference type="GO" id="GO:0042073">
    <property type="term" value="P:intraciliary transport"/>
    <property type="evidence" value="ECO:0007669"/>
    <property type="project" value="InterPro"/>
</dbReference>
<evidence type="ECO:0000313" key="12">
    <source>
        <dbReference type="Proteomes" id="UP000515135"/>
    </source>
</evidence>
<comment type="similarity">
    <text evidence="7">Belongs to the IFT25 family.</text>
</comment>
<evidence type="ECO:0000313" key="13">
    <source>
        <dbReference type="RefSeq" id="XP_019631392.1"/>
    </source>
</evidence>
<dbReference type="GO" id="GO:0005813">
    <property type="term" value="C:centrosome"/>
    <property type="evidence" value="ECO:0007669"/>
    <property type="project" value="TreeGrafter"/>
</dbReference>
<keyword evidence="4" id="KW-0969">Cilium</keyword>
<dbReference type="GO" id="GO:0030992">
    <property type="term" value="C:intraciliary transport particle B"/>
    <property type="evidence" value="ECO:0007669"/>
    <property type="project" value="InterPro"/>
</dbReference>
<keyword evidence="2" id="KW-0479">Metal-binding</keyword>
<evidence type="ECO:0000256" key="9">
    <source>
        <dbReference type="ARBA" id="ARBA00071135"/>
    </source>
</evidence>
<reference evidence="13" key="1">
    <citation type="submission" date="2025-08" db="UniProtKB">
        <authorList>
            <consortium name="RefSeq"/>
        </authorList>
    </citation>
    <scope>IDENTIFICATION</scope>
    <source>
        <tissue evidence="13">Gonad</tissue>
    </source>
</reference>
<protein>
    <recommendedName>
        <fullName evidence="9">Intraflagellar transport protein 25 homolog</fullName>
    </recommendedName>
    <alternativeName>
        <fullName evidence="11">Heat shock protein beta-11</fullName>
    </alternativeName>
    <alternativeName>
        <fullName evidence="10">Placental protein 25</fullName>
    </alternativeName>
</protein>
<evidence type="ECO:0000256" key="10">
    <source>
        <dbReference type="ARBA" id="ARBA00076413"/>
    </source>
</evidence>
<evidence type="ECO:0000256" key="4">
    <source>
        <dbReference type="ARBA" id="ARBA00023069"/>
    </source>
</evidence>
<evidence type="ECO:0000256" key="6">
    <source>
        <dbReference type="ARBA" id="ARBA00058003"/>
    </source>
</evidence>
<proteinExistence type="inferred from homology"/>
<gene>
    <name evidence="13" type="primary">LOC109475233</name>
</gene>
<sequence length="138" mass="15171">MLDVALASAGAQVVLATSSDENFPPENIIDGSGSTFWLTTGLFPQEFIISFTSLMNINNIRLLTTNVEGLSIERSVQNEPVNFEPLTEKVLEFVEGELQSEDIQVDATTAHHLRFVVKSGFDHFISIHRVNVNGSAVH</sequence>
<dbReference type="PANTHER" id="PTHR33906:SF1">
    <property type="entry name" value="INTRAFLAGELLAR TRANSPORT PROTEIN 25 HOMOLOG"/>
    <property type="match status" value="1"/>
</dbReference>
<dbReference type="GO" id="GO:0046872">
    <property type="term" value="F:metal ion binding"/>
    <property type="evidence" value="ECO:0007669"/>
    <property type="project" value="UniProtKB-KW"/>
</dbReference>
<evidence type="ECO:0000256" key="2">
    <source>
        <dbReference type="ARBA" id="ARBA00022723"/>
    </source>
</evidence>
<dbReference type="GeneID" id="109475233"/>
<evidence type="ECO:0000256" key="3">
    <source>
        <dbReference type="ARBA" id="ARBA00022837"/>
    </source>
</evidence>
<dbReference type="PANTHER" id="PTHR33906">
    <property type="entry name" value="INTRAFLAGELLAR TRANSPORT PROTEIN 25 HOMOLOG"/>
    <property type="match status" value="1"/>
</dbReference>
<organism evidence="12 13">
    <name type="scientific">Branchiostoma belcheri</name>
    <name type="common">Amphioxus</name>
    <dbReference type="NCBI Taxonomy" id="7741"/>
    <lineage>
        <taxon>Eukaryota</taxon>
        <taxon>Metazoa</taxon>
        <taxon>Chordata</taxon>
        <taxon>Cephalochordata</taxon>
        <taxon>Leptocardii</taxon>
        <taxon>Amphioxiformes</taxon>
        <taxon>Branchiostomatidae</taxon>
        <taxon>Branchiostoma</taxon>
    </lineage>
</organism>
<evidence type="ECO:0000256" key="7">
    <source>
        <dbReference type="ARBA" id="ARBA00061362"/>
    </source>
</evidence>
<dbReference type="Proteomes" id="UP000515135">
    <property type="component" value="Unplaced"/>
</dbReference>
<comment type="function">
    <text evidence="6">Component of the IFT complex B required for sonic hedgehog/SHH signaling. May mediate transport of SHH components: required for the export of SMO and PTCH1 receptors out of the cilium and the accumulation of GLI2 at the ciliary tip in response to activation of the SHH pathway, suggesting it is involved in the dynamic transport of SHH signaling molecules within the cilium. Not required for ciliary assembly. Its role in intraflagellar transport is mainly seen in tissues rich in ciliated cells such as kidney and testis. Essential for male fertility, spermiogenesis and sperm flagella formation. Plays a role in the early development of the kidney. May be involved in the regulation of ureteric bud initiation.</text>
</comment>
<accession>A0A6P4ZJY0</accession>
<dbReference type="Gene3D" id="2.60.120.260">
    <property type="entry name" value="Galactose-binding domain-like"/>
    <property type="match status" value="1"/>
</dbReference>
<dbReference type="FunFam" id="2.60.120.260:FF:000081">
    <property type="entry name" value="Intraflagellar transport protein 25 homolog"/>
    <property type="match status" value="1"/>
</dbReference>
<dbReference type="SUPFAM" id="SSF49785">
    <property type="entry name" value="Galactose-binding domain-like"/>
    <property type="match status" value="1"/>
</dbReference>
<dbReference type="AlphaFoldDB" id="A0A6P4ZJY0"/>
<dbReference type="OrthoDB" id="271080at2759"/>
<comment type="subunit">
    <text evidence="8">Component of the IFT complex B, at least composed of IFT20, IFT22, IFT25, IFT27, IFT46, IFT52, TRAF3IP1/IFT54, IFT57, IFT74, IFT80, IFT81, and IFT88. Interacts with IFT27. Interacts with IFT88.</text>
</comment>
<dbReference type="GO" id="GO:0005929">
    <property type="term" value="C:cilium"/>
    <property type="evidence" value="ECO:0007669"/>
    <property type="project" value="UniProtKB-SubCell"/>
</dbReference>
<evidence type="ECO:0000256" key="11">
    <source>
        <dbReference type="ARBA" id="ARBA00077899"/>
    </source>
</evidence>
<keyword evidence="5" id="KW-0966">Cell projection</keyword>
<evidence type="ECO:0000256" key="8">
    <source>
        <dbReference type="ARBA" id="ARBA00063061"/>
    </source>
</evidence>
<name>A0A6P4ZJY0_BRABE</name>
<dbReference type="KEGG" id="bbel:109475233"/>
<dbReference type="RefSeq" id="XP_019631392.1">
    <property type="nucleotide sequence ID" value="XM_019775833.1"/>
</dbReference>
<dbReference type="InterPro" id="IPR008979">
    <property type="entry name" value="Galactose-bd-like_sf"/>
</dbReference>
<comment type="subcellular location">
    <subcellularLocation>
        <location evidence="1">Cell projection</location>
        <location evidence="1">Cilium</location>
    </subcellularLocation>
</comment>
<evidence type="ECO:0000256" key="1">
    <source>
        <dbReference type="ARBA" id="ARBA00004138"/>
    </source>
</evidence>
<keyword evidence="3" id="KW-0106">Calcium</keyword>
<evidence type="ECO:0000256" key="5">
    <source>
        <dbReference type="ARBA" id="ARBA00023273"/>
    </source>
</evidence>